<proteinExistence type="predicted"/>
<dbReference type="AlphaFoldDB" id="A0AA42I4J6"/>
<reference evidence="1" key="1">
    <citation type="submission" date="2022-09" db="EMBL/GenBank/DDBJ databases">
        <title>Intensive care unit water sources are persistently colonized with multi-drug resistant bacteria and are the site of extensive horizontal gene transfer of antibiotic resistance genes.</title>
        <authorList>
            <person name="Diorio-Toth L."/>
        </authorList>
    </citation>
    <scope>NUCLEOTIDE SEQUENCE</scope>
    <source>
        <strain evidence="1">GD04005</strain>
    </source>
</reference>
<evidence type="ECO:0000313" key="2">
    <source>
        <dbReference type="Proteomes" id="UP001159329"/>
    </source>
</evidence>
<gene>
    <name evidence="1" type="ORF">N7644_01825</name>
</gene>
<evidence type="ECO:0000313" key="1">
    <source>
        <dbReference type="EMBL" id="MDH0562413.1"/>
    </source>
</evidence>
<dbReference type="Proteomes" id="UP001159329">
    <property type="component" value="Unassembled WGS sequence"/>
</dbReference>
<dbReference type="EMBL" id="JAOEEO010000001">
    <property type="protein sequence ID" value="MDH0562413.1"/>
    <property type="molecule type" value="Genomic_DNA"/>
</dbReference>
<comment type="caution">
    <text evidence="1">The sequence shown here is derived from an EMBL/GenBank/DDBJ whole genome shotgun (WGS) entry which is preliminary data.</text>
</comment>
<name>A0AA42I4J6_9GAMM</name>
<organism evidence="1 2">
    <name type="scientific">Acinetobacter courvalinii</name>
    <dbReference type="NCBI Taxonomy" id="280147"/>
    <lineage>
        <taxon>Bacteria</taxon>
        <taxon>Pseudomonadati</taxon>
        <taxon>Pseudomonadota</taxon>
        <taxon>Gammaproteobacteria</taxon>
        <taxon>Moraxellales</taxon>
        <taxon>Moraxellaceae</taxon>
        <taxon>Acinetobacter</taxon>
    </lineage>
</organism>
<dbReference type="RefSeq" id="WP_279694200.1">
    <property type="nucleotide sequence ID" value="NZ_JAOEEO010000001.1"/>
</dbReference>
<sequence length="105" mass="12115">MGISIIVYNDENETKLFYLGSFSALLSQVNRSTLENMPVFGKLIDSSNNEDEFFIENEDLIKFMKEIVQLLNNSIYLSENLKGSLDDFLSFFKDKKINSWKLSIA</sequence>
<protein>
    <submittedName>
        <fullName evidence="1">Uncharacterized protein</fullName>
    </submittedName>
</protein>
<accession>A0AA42I4J6</accession>